<dbReference type="Pfam" id="PF00072">
    <property type="entry name" value="Response_reg"/>
    <property type="match status" value="1"/>
</dbReference>
<evidence type="ECO:0000256" key="5">
    <source>
        <dbReference type="ARBA" id="ARBA00023015"/>
    </source>
</evidence>
<evidence type="ECO:0000256" key="7">
    <source>
        <dbReference type="ARBA" id="ARBA00023159"/>
    </source>
</evidence>
<evidence type="ECO:0000313" key="12">
    <source>
        <dbReference type="Proteomes" id="UP000295132"/>
    </source>
</evidence>
<accession>A0A4R5VID2</accession>
<evidence type="ECO:0000256" key="6">
    <source>
        <dbReference type="ARBA" id="ARBA00023125"/>
    </source>
</evidence>
<evidence type="ECO:0000259" key="10">
    <source>
        <dbReference type="PROSITE" id="PS50110"/>
    </source>
</evidence>
<evidence type="ECO:0000256" key="4">
    <source>
        <dbReference type="ARBA" id="ARBA00023012"/>
    </source>
</evidence>
<dbReference type="Gene3D" id="3.40.50.2300">
    <property type="match status" value="1"/>
</dbReference>
<dbReference type="PANTHER" id="PTHR45526">
    <property type="entry name" value="TRANSCRIPTIONAL REGULATORY PROTEIN DPIA"/>
    <property type="match status" value="1"/>
</dbReference>
<reference evidence="11 12" key="1">
    <citation type="submission" date="2019-03" db="EMBL/GenBank/DDBJ databases">
        <title>Bacillus niacini sp. nov. a Nicotinate-Metabolizing Mesophile Isolated from Soil.</title>
        <authorList>
            <person name="Zhang G."/>
        </authorList>
    </citation>
    <scope>NUCLEOTIDE SEQUENCE [LARGE SCALE GENOMIC DNA]</scope>
    <source>
        <strain evidence="11 12">WN066</strain>
    </source>
</reference>
<evidence type="ECO:0000256" key="9">
    <source>
        <dbReference type="PROSITE-ProRule" id="PRU00169"/>
    </source>
</evidence>
<dbReference type="GO" id="GO:0005737">
    <property type="term" value="C:cytoplasm"/>
    <property type="evidence" value="ECO:0007669"/>
    <property type="project" value="UniProtKB-SubCell"/>
</dbReference>
<protein>
    <submittedName>
        <fullName evidence="11">Response regulator</fullName>
    </submittedName>
</protein>
<dbReference type="InterPro" id="IPR051271">
    <property type="entry name" value="2C-system_Tx_regulators"/>
</dbReference>
<evidence type="ECO:0000256" key="2">
    <source>
        <dbReference type="ARBA" id="ARBA00022490"/>
    </source>
</evidence>
<keyword evidence="2" id="KW-0963">Cytoplasm</keyword>
<dbReference type="GO" id="GO:0003700">
    <property type="term" value="F:DNA-binding transcription factor activity"/>
    <property type="evidence" value="ECO:0007669"/>
    <property type="project" value="InterPro"/>
</dbReference>
<dbReference type="PIRSF" id="PIRSF006171">
    <property type="entry name" value="RR_citrat_malat"/>
    <property type="match status" value="1"/>
</dbReference>
<dbReference type="InterPro" id="IPR011006">
    <property type="entry name" value="CheY-like_superfamily"/>
</dbReference>
<feature type="modified residue" description="4-aspartylphosphate" evidence="9">
    <location>
        <position position="58"/>
    </location>
</feature>
<dbReference type="SMART" id="SM00448">
    <property type="entry name" value="REC"/>
    <property type="match status" value="1"/>
</dbReference>
<organism evidence="11 12">
    <name type="scientific">Bacillus salipaludis</name>
    <dbReference type="NCBI Taxonomy" id="2547811"/>
    <lineage>
        <taxon>Bacteria</taxon>
        <taxon>Bacillati</taxon>
        <taxon>Bacillota</taxon>
        <taxon>Bacilli</taxon>
        <taxon>Bacillales</taxon>
        <taxon>Bacillaceae</taxon>
        <taxon>Bacillus</taxon>
    </lineage>
</organism>
<keyword evidence="4" id="KW-0902">Two-component regulatory system</keyword>
<keyword evidence="3 9" id="KW-0597">Phosphoprotein</keyword>
<keyword evidence="6" id="KW-0238">DNA-binding</keyword>
<dbReference type="PANTHER" id="PTHR45526:SF1">
    <property type="entry name" value="TRANSCRIPTIONAL REGULATORY PROTEIN DCUR-RELATED"/>
    <property type="match status" value="1"/>
</dbReference>
<dbReference type="PROSITE" id="PS50110">
    <property type="entry name" value="RESPONSE_REGULATORY"/>
    <property type="match status" value="1"/>
</dbReference>
<dbReference type="GO" id="GO:0000156">
    <property type="term" value="F:phosphorelay response regulator activity"/>
    <property type="evidence" value="ECO:0007669"/>
    <property type="project" value="TreeGrafter"/>
</dbReference>
<proteinExistence type="predicted"/>
<dbReference type="Pfam" id="PF09339">
    <property type="entry name" value="HTH_IclR"/>
    <property type="match status" value="1"/>
</dbReference>
<evidence type="ECO:0000256" key="3">
    <source>
        <dbReference type="ARBA" id="ARBA00022553"/>
    </source>
</evidence>
<dbReference type="EMBL" id="SMYO01000028">
    <property type="protein sequence ID" value="TDK55975.1"/>
    <property type="molecule type" value="Genomic_DNA"/>
</dbReference>
<dbReference type="InterPro" id="IPR005471">
    <property type="entry name" value="Tscrpt_reg_IclR_N"/>
</dbReference>
<dbReference type="AlphaFoldDB" id="A0A4R5VID2"/>
<keyword evidence="8" id="KW-0804">Transcription</keyword>
<dbReference type="GO" id="GO:0003677">
    <property type="term" value="F:DNA binding"/>
    <property type="evidence" value="ECO:0007669"/>
    <property type="project" value="UniProtKB-KW"/>
</dbReference>
<sequence length="229" mass="25956">MADQELRVLVVDDDFMIARMHGKFISAQKGYQLAGTAHNYEEAIMMLESVEPNLVLLDVYLPDCSGIELLRAIRLQNKRCDVILITAAKELEVVEDGFRFGIIDYLIKPFDLNQLKTSLNKYLKFKSRLSSSTLLDQGTVDDLKKLRISESTALPLYQKGIDLRTLEKIKKCFSNSASPLSADQIAKLAGVSLSTTRTYLSHLVEEHELIEEQQYGTVGRPLRLYRLVE</sequence>
<dbReference type="InterPro" id="IPR024187">
    <property type="entry name" value="Sig_transdc_resp-reg_cit/mal"/>
</dbReference>
<comment type="caution">
    <text evidence="11">The sequence shown here is derived from an EMBL/GenBank/DDBJ whole genome shotgun (WGS) entry which is preliminary data.</text>
</comment>
<keyword evidence="7" id="KW-0010">Activator</keyword>
<keyword evidence="5" id="KW-0805">Transcription regulation</keyword>
<evidence type="ECO:0000256" key="1">
    <source>
        <dbReference type="ARBA" id="ARBA00004496"/>
    </source>
</evidence>
<dbReference type="Proteomes" id="UP000295132">
    <property type="component" value="Unassembled WGS sequence"/>
</dbReference>
<dbReference type="RefSeq" id="WP_133339939.1">
    <property type="nucleotide sequence ID" value="NZ_SMYO01000028.1"/>
</dbReference>
<feature type="domain" description="Response regulatory" evidence="10">
    <location>
        <begin position="7"/>
        <end position="123"/>
    </location>
</feature>
<dbReference type="InterPro" id="IPR001789">
    <property type="entry name" value="Sig_transdc_resp-reg_receiver"/>
</dbReference>
<name>A0A4R5VID2_9BACI</name>
<evidence type="ECO:0000256" key="8">
    <source>
        <dbReference type="ARBA" id="ARBA00023163"/>
    </source>
</evidence>
<evidence type="ECO:0000313" key="11">
    <source>
        <dbReference type="EMBL" id="TDK55975.1"/>
    </source>
</evidence>
<dbReference type="SUPFAM" id="SSF52172">
    <property type="entry name" value="CheY-like"/>
    <property type="match status" value="1"/>
</dbReference>
<gene>
    <name evidence="11" type="ORF">E2K98_27820</name>
</gene>
<comment type="subcellular location">
    <subcellularLocation>
        <location evidence="1">Cytoplasm</location>
    </subcellularLocation>
</comment>